<dbReference type="InterPro" id="IPR036038">
    <property type="entry name" value="Aminotransferase-like"/>
</dbReference>
<accession>M7A2Q3</accession>
<dbReference type="Pfam" id="PF00425">
    <property type="entry name" value="Chorismate_bind"/>
    <property type="match status" value="1"/>
</dbReference>
<dbReference type="EMBL" id="AKWN02000139">
    <property type="protein sequence ID" value="EMP08325.1"/>
    <property type="molecule type" value="Genomic_DNA"/>
</dbReference>
<dbReference type="InterPro" id="IPR043131">
    <property type="entry name" value="BCAT-like_N"/>
</dbReference>
<dbReference type="BioCyc" id="LINT1193029:G11R4-4674-MONOMER"/>
<dbReference type="SUPFAM" id="SSF56752">
    <property type="entry name" value="D-aminoacid aminotransferase-like PLP-dependent enzymes"/>
    <property type="match status" value="1"/>
</dbReference>
<feature type="non-terminal residue" evidence="2">
    <location>
        <position position="1"/>
    </location>
</feature>
<evidence type="ECO:0000259" key="1">
    <source>
        <dbReference type="Pfam" id="PF00425"/>
    </source>
</evidence>
<dbReference type="AlphaFoldDB" id="M7A2Q3"/>
<reference evidence="2 3" key="1">
    <citation type="submission" date="2013-01" db="EMBL/GenBank/DDBJ databases">
        <authorList>
            <person name="Harkins D.M."/>
            <person name="Durkin A.S."/>
            <person name="Brinkac L.M."/>
            <person name="Haft D.H."/>
            <person name="Selengut J.D."/>
            <person name="Sanka R."/>
            <person name="DePew J."/>
            <person name="Purushe J."/>
            <person name="Picardeau M."/>
            <person name="Werts C."/>
            <person name="Goarant C."/>
            <person name="Vinetz J.M."/>
            <person name="Sutton G.G."/>
            <person name="Nierman W.C."/>
            <person name="Fouts D.E."/>
        </authorList>
    </citation>
    <scope>NUCLEOTIDE SEQUENCE [LARGE SCALE GENOMIC DNA]</scope>
    <source>
        <strain evidence="2 3">200701872</strain>
    </source>
</reference>
<dbReference type="SUPFAM" id="SSF56322">
    <property type="entry name" value="ADC synthase"/>
    <property type="match status" value="1"/>
</dbReference>
<dbReference type="GO" id="GO:0000162">
    <property type="term" value="P:L-tryptophan biosynthetic process"/>
    <property type="evidence" value="ECO:0007669"/>
    <property type="project" value="TreeGrafter"/>
</dbReference>
<dbReference type="GO" id="GO:0046820">
    <property type="term" value="F:4-amino-4-deoxychorismate synthase activity"/>
    <property type="evidence" value="ECO:0007669"/>
    <property type="project" value="TreeGrafter"/>
</dbReference>
<dbReference type="InterPro" id="IPR019999">
    <property type="entry name" value="Anth_synth_I-like"/>
</dbReference>
<dbReference type="Proteomes" id="UP000012117">
    <property type="component" value="Unassembled WGS sequence"/>
</dbReference>
<dbReference type="PANTHER" id="PTHR11236:SF50">
    <property type="entry name" value="AMINODEOXYCHORISMATE SYNTHASE COMPONENT 1"/>
    <property type="match status" value="1"/>
</dbReference>
<gene>
    <name evidence="2" type="ORF">LEP1GSC124_0518</name>
</gene>
<comment type="caution">
    <text evidence="2">The sequence shown here is derived from an EMBL/GenBank/DDBJ whole genome shotgun (WGS) entry which is preliminary data.</text>
</comment>
<dbReference type="InterPro" id="IPR001544">
    <property type="entry name" value="Aminotrans_IV"/>
</dbReference>
<dbReference type="PANTHER" id="PTHR11236">
    <property type="entry name" value="AMINOBENZOATE/ANTHRANILATE SYNTHASE"/>
    <property type="match status" value="1"/>
</dbReference>
<dbReference type="InterPro" id="IPR015890">
    <property type="entry name" value="Chorismate_C"/>
</dbReference>
<feature type="domain" description="Chorismate-utilising enzyme C-terminal" evidence="1">
    <location>
        <begin position="1"/>
        <end position="85"/>
    </location>
</feature>
<sequence>FKELFPGGSITGAPKLRAMQLIQELEKPRGVYTGAIGVIQPNQNAVFSIGIRTLELKKGKGNIGIGSGITWDSDPEKEWLEILEKAKFFTEASNKFSLFETILYKNGIFYFQKEHLKRIKNSAKTFGFPFSEQEWISCLKKVSTNCISSNTYRVKISLNYLGKFTLEFQTLENFPKKGTLKICNTLMNSSSEFRKHKTNLREIYDREGKRSREAGHLDILFLNEKKKSPKEVSVIFS</sequence>
<dbReference type="Pfam" id="PF01063">
    <property type="entry name" value="Aminotran_4"/>
    <property type="match status" value="1"/>
</dbReference>
<evidence type="ECO:0000313" key="2">
    <source>
        <dbReference type="EMBL" id="EMP08325.1"/>
    </source>
</evidence>
<dbReference type="InterPro" id="IPR005801">
    <property type="entry name" value="ADC_synthase"/>
</dbReference>
<evidence type="ECO:0000313" key="3">
    <source>
        <dbReference type="Proteomes" id="UP000012117"/>
    </source>
</evidence>
<proteinExistence type="predicted"/>
<dbReference type="Gene3D" id="3.60.120.10">
    <property type="entry name" value="Anthranilate synthase"/>
    <property type="match status" value="1"/>
</dbReference>
<dbReference type="Gene3D" id="3.30.470.10">
    <property type="match status" value="1"/>
</dbReference>
<organism evidence="2 3">
    <name type="scientific">Leptospira interrogans serovar Pyrogenes str. 200701872</name>
    <dbReference type="NCBI Taxonomy" id="1193029"/>
    <lineage>
        <taxon>Bacteria</taxon>
        <taxon>Pseudomonadati</taxon>
        <taxon>Spirochaetota</taxon>
        <taxon>Spirochaetia</taxon>
        <taxon>Leptospirales</taxon>
        <taxon>Leptospiraceae</taxon>
        <taxon>Leptospira</taxon>
    </lineage>
</organism>
<protein>
    <submittedName>
        <fullName evidence="2">Chorismate binding enzyme domain protein</fullName>
    </submittedName>
</protein>
<name>M7A2Q3_LEPIR</name>